<dbReference type="EMBL" id="JAYMYR010000001">
    <property type="protein sequence ID" value="KAK7382547.1"/>
    <property type="molecule type" value="Genomic_DNA"/>
</dbReference>
<dbReference type="Proteomes" id="UP001374584">
    <property type="component" value="Unassembled WGS sequence"/>
</dbReference>
<sequence>MAKETFFFTNFSHEFLERDMWKVNKPMFSKMEAPRIASAVVRKPVRANNVWRLKAQQRSFSQVVKNGCELFSQKVSDVSTVSF</sequence>
<protein>
    <submittedName>
        <fullName evidence="1">Uncharacterized protein</fullName>
    </submittedName>
</protein>
<gene>
    <name evidence="1" type="ORF">VNO80_01430</name>
</gene>
<proteinExistence type="predicted"/>
<name>A0AAN9RSS7_PHACN</name>
<keyword evidence="2" id="KW-1185">Reference proteome</keyword>
<comment type="caution">
    <text evidence="1">The sequence shown here is derived from an EMBL/GenBank/DDBJ whole genome shotgun (WGS) entry which is preliminary data.</text>
</comment>
<evidence type="ECO:0000313" key="1">
    <source>
        <dbReference type="EMBL" id="KAK7382547.1"/>
    </source>
</evidence>
<dbReference type="AlphaFoldDB" id="A0AAN9RSS7"/>
<accession>A0AAN9RSS7</accession>
<reference evidence="1 2" key="1">
    <citation type="submission" date="2024-01" db="EMBL/GenBank/DDBJ databases">
        <title>The genomes of 5 underutilized Papilionoideae crops provide insights into root nodulation and disease resistanc.</title>
        <authorList>
            <person name="Jiang F."/>
        </authorList>
    </citation>
    <scope>NUCLEOTIDE SEQUENCE [LARGE SCALE GENOMIC DNA]</scope>
    <source>
        <strain evidence="1">JINMINGXINNONG_FW02</strain>
        <tissue evidence="1">Leaves</tissue>
    </source>
</reference>
<organism evidence="1 2">
    <name type="scientific">Phaseolus coccineus</name>
    <name type="common">Scarlet runner bean</name>
    <name type="synonym">Phaseolus multiflorus</name>
    <dbReference type="NCBI Taxonomy" id="3886"/>
    <lineage>
        <taxon>Eukaryota</taxon>
        <taxon>Viridiplantae</taxon>
        <taxon>Streptophyta</taxon>
        <taxon>Embryophyta</taxon>
        <taxon>Tracheophyta</taxon>
        <taxon>Spermatophyta</taxon>
        <taxon>Magnoliopsida</taxon>
        <taxon>eudicotyledons</taxon>
        <taxon>Gunneridae</taxon>
        <taxon>Pentapetalae</taxon>
        <taxon>rosids</taxon>
        <taxon>fabids</taxon>
        <taxon>Fabales</taxon>
        <taxon>Fabaceae</taxon>
        <taxon>Papilionoideae</taxon>
        <taxon>50 kb inversion clade</taxon>
        <taxon>NPAAA clade</taxon>
        <taxon>indigoferoid/millettioid clade</taxon>
        <taxon>Phaseoleae</taxon>
        <taxon>Phaseolus</taxon>
    </lineage>
</organism>
<evidence type="ECO:0000313" key="2">
    <source>
        <dbReference type="Proteomes" id="UP001374584"/>
    </source>
</evidence>